<dbReference type="Proteomes" id="UP001500449">
    <property type="component" value="Unassembled WGS sequence"/>
</dbReference>
<protein>
    <submittedName>
        <fullName evidence="3">Pyrimidine utilization flavin reductase protein F</fullName>
    </submittedName>
</protein>
<sequence>MTPHSPDPAEASGGRFRDGMARLGAAVNVVTSDGPAGRLGFTASAVCSVSDQPPTLLLCMNRRSTQNGPLRENGVFCVNSLAADQRPLSEVFAGLAGLAMPERFAAASWAALATGSPVLDGASASFDCEVLSVTEVATHSVIVGKVLAVQVGDTPSGLVYFGREYHAMSVA</sequence>
<reference evidence="3 4" key="1">
    <citation type="journal article" date="2019" name="Int. J. Syst. Evol. Microbiol.">
        <title>The Global Catalogue of Microorganisms (GCM) 10K type strain sequencing project: providing services to taxonomists for standard genome sequencing and annotation.</title>
        <authorList>
            <consortium name="The Broad Institute Genomics Platform"/>
            <consortium name="The Broad Institute Genome Sequencing Center for Infectious Disease"/>
            <person name="Wu L."/>
            <person name="Ma J."/>
        </authorList>
    </citation>
    <scope>NUCLEOTIDE SEQUENCE [LARGE SCALE GENOMIC DNA]</scope>
    <source>
        <strain evidence="3 4">JCM 16009</strain>
    </source>
</reference>
<proteinExistence type="predicted"/>
<evidence type="ECO:0000313" key="4">
    <source>
        <dbReference type="Proteomes" id="UP001500449"/>
    </source>
</evidence>
<comment type="caution">
    <text evidence="3">The sequence shown here is derived from an EMBL/GenBank/DDBJ whole genome shotgun (WGS) entry which is preliminary data.</text>
</comment>
<dbReference type="SMART" id="SM00903">
    <property type="entry name" value="Flavin_Reduct"/>
    <property type="match status" value="1"/>
</dbReference>
<dbReference type="PANTHER" id="PTHR30466">
    <property type="entry name" value="FLAVIN REDUCTASE"/>
    <property type="match status" value="1"/>
</dbReference>
<name>A0ABN2MR14_9PSEU</name>
<feature type="domain" description="Flavin reductase like" evidence="2">
    <location>
        <begin position="20"/>
        <end position="167"/>
    </location>
</feature>
<keyword evidence="1" id="KW-0560">Oxidoreductase</keyword>
<dbReference type="SUPFAM" id="SSF50475">
    <property type="entry name" value="FMN-binding split barrel"/>
    <property type="match status" value="1"/>
</dbReference>
<accession>A0ABN2MR14</accession>
<dbReference type="RefSeq" id="WP_344413204.1">
    <property type="nucleotide sequence ID" value="NZ_BAAAQK010000003.1"/>
</dbReference>
<dbReference type="Gene3D" id="2.30.110.10">
    <property type="entry name" value="Electron Transport, Fmn-binding Protein, Chain A"/>
    <property type="match status" value="1"/>
</dbReference>
<evidence type="ECO:0000256" key="1">
    <source>
        <dbReference type="ARBA" id="ARBA00023002"/>
    </source>
</evidence>
<organism evidence="3 4">
    <name type="scientific">Pseudonocardia ailaonensis</name>
    <dbReference type="NCBI Taxonomy" id="367279"/>
    <lineage>
        <taxon>Bacteria</taxon>
        <taxon>Bacillati</taxon>
        <taxon>Actinomycetota</taxon>
        <taxon>Actinomycetes</taxon>
        <taxon>Pseudonocardiales</taxon>
        <taxon>Pseudonocardiaceae</taxon>
        <taxon>Pseudonocardia</taxon>
    </lineage>
</organism>
<evidence type="ECO:0000313" key="3">
    <source>
        <dbReference type="EMBL" id="GAA1835312.1"/>
    </source>
</evidence>
<dbReference type="InterPro" id="IPR012349">
    <property type="entry name" value="Split_barrel_FMN-bd"/>
</dbReference>
<dbReference type="InterPro" id="IPR002563">
    <property type="entry name" value="Flavin_Rdtase-like_dom"/>
</dbReference>
<dbReference type="PANTHER" id="PTHR30466:SF1">
    <property type="entry name" value="FMN REDUCTASE (NADH) RUTF"/>
    <property type="match status" value="1"/>
</dbReference>
<dbReference type="InterPro" id="IPR050268">
    <property type="entry name" value="NADH-dep_flavin_reductase"/>
</dbReference>
<gene>
    <name evidence="3" type="primary">rutF</name>
    <name evidence="3" type="ORF">GCM10009836_12120</name>
</gene>
<keyword evidence="4" id="KW-1185">Reference proteome</keyword>
<evidence type="ECO:0000259" key="2">
    <source>
        <dbReference type="SMART" id="SM00903"/>
    </source>
</evidence>
<dbReference type="EMBL" id="BAAAQK010000003">
    <property type="protein sequence ID" value="GAA1835312.1"/>
    <property type="molecule type" value="Genomic_DNA"/>
</dbReference>
<dbReference type="Pfam" id="PF01613">
    <property type="entry name" value="Flavin_Reduct"/>
    <property type="match status" value="1"/>
</dbReference>